<dbReference type="AlphaFoldDB" id="A0A7X5JA09"/>
<gene>
    <name evidence="11" type="ORF">GWI72_19295</name>
</gene>
<evidence type="ECO:0000256" key="8">
    <source>
        <dbReference type="ARBA" id="ARBA00048617"/>
    </source>
</evidence>
<comment type="function">
    <text evidence="6 9">Catalyzes cyclization of the linear tetrapyrrole, hydroxymethylbilane, to the macrocyclic uroporphyrinogen III.</text>
</comment>
<comment type="pathway">
    <text evidence="1 9">Porphyrin-containing compound metabolism; protoporphyrin-IX biosynthesis; coproporphyrinogen-III from 5-aminolevulinate: step 3/4.</text>
</comment>
<evidence type="ECO:0000256" key="1">
    <source>
        <dbReference type="ARBA" id="ARBA00004772"/>
    </source>
</evidence>
<dbReference type="RefSeq" id="WP_161709673.1">
    <property type="nucleotide sequence ID" value="NZ_JAABLQ010000004.1"/>
</dbReference>
<dbReference type="EMBL" id="JAABLQ010000004">
    <property type="protein sequence ID" value="NBN80429.1"/>
    <property type="molecule type" value="Genomic_DNA"/>
</dbReference>
<dbReference type="EC" id="4.2.1.75" evidence="3 9"/>
<dbReference type="Proteomes" id="UP000586722">
    <property type="component" value="Unassembled WGS sequence"/>
</dbReference>
<dbReference type="Gene3D" id="3.40.50.10090">
    <property type="match status" value="2"/>
</dbReference>
<dbReference type="PANTHER" id="PTHR38042:SF1">
    <property type="entry name" value="UROPORPHYRINOGEN-III SYNTHASE, CHLOROPLASTIC"/>
    <property type="match status" value="1"/>
</dbReference>
<dbReference type="PANTHER" id="PTHR38042">
    <property type="entry name" value="UROPORPHYRINOGEN-III SYNTHASE, CHLOROPLASTIC"/>
    <property type="match status" value="1"/>
</dbReference>
<evidence type="ECO:0000313" key="12">
    <source>
        <dbReference type="Proteomes" id="UP000586722"/>
    </source>
</evidence>
<sequence length="232" mass="24735">MRVLVTRPEPFCAATARRLRMMGHVALEAPLLTVVQTPPEQMELDVVTAVAVTSGQAVEVLARHPQLRQLAGLPFYAVGARTAAAARQAGFRQVLSADGDSSDLAALIRISHGNGVVLYGAGRDRAGDLEGHLRRSGIFCQVVELYRTDPVSDWPEGVDAMLKAQEIDAILVYSARTAEVCATLLQRTAPRVLPRIIALSAKAGAPLSALGPVEWAATPDEPALFARAFTCC</sequence>
<feature type="domain" description="Tetrapyrrole biosynthesis uroporphyrinogen III synthase" evidence="10">
    <location>
        <begin position="14"/>
        <end position="199"/>
    </location>
</feature>
<comment type="catalytic activity">
    <reaction evidence="8 9">
        <text>hydroxymethylbilane = uroporphyrinogen III + H2O</text>
        <dbReference type="Rhea" id="RHEA:18965"/>
        <dbReference type="ChEBI" id="CHEBI:15377"/>
        <dbReference type="ChEBI" id="CHEBI:57308"/>
        <dbReference type="ChEBI" id="CHEBI:57845"/>
        <dbReference type="EC" id="4.2.1.75"/>
    </reaction>
</comment>
<comment type="caution">
    <text evidence="11">The sequence shown here is derived from an EMBL/GenBank/DDBJ whole genome shotgun (WGS) entry which is preliminary data.</text>
</comment>
<keyword evidence="4 9" id="KW-0456">Lyase</keyword>
<accession>A0A7X5JA09</accession>
<protein>
    <recommendedName>
        <fullName evidence="7 9">Uroporphyrinogen-III synthase</fullName>
        <ecNumber evidence="3 9">4.2.1.75</ecNumber>
    </recommendedName>
</protein>
<dbReference type="InterPro" id="IPR036108">
    <property type="entry name" value="4pyrrol_syn_uPrphyn_synt_sf"/>
</dbReference>
<comment type="similarity">
    <text evidence="2 9">Belongs to the uroporphyrinogen-III synthase family.</text>
</comment>
<proteinExistence type="inferred from homology"/>
<name>A0A7X5JA09_9HYPH</name>
<keyword evidence="5 9" id="KW-0627">Porphyrin biosynthesis</keyword>
<evidence type="ECO:0000256" key="3">
    <source>
        <dbReference type="ARBA" id="ARBA00013109"/>
    </source>
</evidence>
<evidence type="ECO:0000256" key="4">
    <source>
        <dbReference type="ARBA" id="ARBA00023239"/>
    </source>
</evidence>
<dbReference type="InterPro" id="IPR003754">
    <property type="entry name" value="4pyrrol_synth_uPrphyn_synth"/>
</dbReference>
<dbReference type="CDD" id="cd06578">
    <property type="entry name" value="HemD"/>
    <property type="match status" value="1"/>
</dbReference>
<evidence type="ECO:0000256" key="7">
    <source>
        <dbReference type="ARBA" id="ARBA00040167"/>
    </source>
</evidence>
<dbReference type="Pfam" id="PF02602">
    <property type="entry name" value="HEM4"/>
    <property type="match status" value="1"/>
</dbReference>
<evidence type="ECO:0000313" key="11">
    <source>
        <dbReference type="EMBL" id="NBN80429.1"/>
    </source>
</evidence>
<dbReference type="GO" id="GO:0004852">
    <property type="term" value="F:uroporphyrinogen-III synthase activity"/>
    <property type="evidence" value="ECO:0007669"/>
    <property type="project" value="UniProtKB-UniRule"/>
</dbReference>
<organism evidence="11 12">
    <name type="scientific">Pannonibacter tanglangensis</name>
    <dbReference type="NCBI Taxonomy" id="2750084"/>
    <lineage>
        <taxon>Bacteria</taxon>
        <taxon>Pseudomonadati</taxon>
        <taxon>Pseudomonadota</taxon>
        <taxon>Alphaproteobacteria</taxon>
        <taxon>Hyphomicrobiales</taxon>
        <taxon>Stappiaceae</taxon>
        <taxon>Pannonibacter</taxon>
    </lineage>
</organism>
<evidence type="ECO:0000256" key="6">
    <source>
        <dbReference type="ARBA" id="ARBA00037589"/>
    </source>
</evidence>
<dbReference type="InterPro" id="IPR039793">
    <property type="entry name" value="UROS/Hem4"/>
</dbReference>
<evidence type="ECO:0000256" key="5">
    <source>
        <dbReference type="ARBA" id="ARBA00023244"/>
    </source>
</evidence>
<dbReference type="SUPFAM" id="SSF69618">
    <property type="entry name" value="HemD-like"/>
    <property type="match status" value="1"/>
</dbReference>
<dbReference type="GO" id="GO:0006780">
    <property type="term" value="P:uroporphyrinogen III biosynthetic process"/>
    <property type="evidence" value="ECO:0007669"/>
    <property type="project" value="UniProtKB-UniRule"/>
</dbReference>
<evidence type="ECO:0000259" key="10">
    <source>
        <dbReference type="Pfam" id="PF02602"/>
    </source>
</evidence>
<evidence type="ECO:0000256" key="9">
    <source>
        <dbReference type="RuleBase" id="RU366031"/>
    </source>
</evidence>
<dbReference type="GO" id="GO:0006782">
    <property type="term" value="P:protoporphyrinogen IX biosynthetic process"/>
    <property type="evidence" value="ECO:0007669"/>
    <property type="project" value="UniProtKB-UniRule"/>
</dbReference>
<keyword evidence="12" id="KW-1185">Reference proteome</keyword>
<evidence type="ECO:0000256" key="2">
    <source>
        <dbReference type="ARBA" id="ARBA00008133"/>
    </source>
</evidence>
<reference evidence="12" key="1">
    <citation type="submission" date="2020-01" db="EMBL/GenBank/DDBJ databases">
        <authorList>
            <person name="Fang Y."/>
            <person name="Sun R."/>
            <person name="Nie L."/>
            <person name="He J."/>
            <person name="Hao L."/>
            <person name="Wang L."/>
            <person name="Su S."/>
            <person name="Lv E."/>
            <person name="Zhang Z."/>
            <person name="Xie R."/>
            <person name="Liu H."/>
        </authorList>
    </citation>
    <scope>NUCLEOTIDE SEQUENCE [LARGE SCALE GENOMIC DNA]</scope>
    <source>
        <strain evidence="12">XCT-53</strain>
    </source>
</reference>